<feature type="transmembrane region" description="Helical" evidence="5">
    <location>
        <begin position="270"/>
        <end position="290"/>
    </location>
</feature>
<proteinExistence type="predicted"/>
<dbReference type="Proteomes" id="UP000321638">
    <property type="component" value="Unassembled WGS sequence"/>
</dbReference>
<dbReference type="PANTHER" id="PTHR11360">
    <property type="entry name" value="MONOCARBOXYLATE TRANSPORTER"/>
    <property type="match status" value="1"/>
</dbReference>
<dbReference type="GO" id="GO:0016020">
    <property type="term" value="C:membrane"/>
    <property type="evidence" value="ECO:0007669"/>
    <property type="project" value="UniProtKB-SubCell"/>
</dbReference>
<dbReference type="CDD" id="cd17355">
    <property type="entry name" value="MFS_YcxA_like"/>
    <property type="match status" value="1"/>
</dbReference>
<dbReference type="Gene3D" id="1.20.1250.20">
    <property type="entry name" value="MFS general substrate transporter like domains"/>
    <property type="match status" value="1"/>
</dbReference>
<dbReference type="PROSITE" id="PS50850">
    <property type="entry name" value="MFS"/>
    <property type="match status" value="1"/>
</dbReference>
<dbReference type="InterPro" id="IPR050327">
    <property type="entry name" value="Proton-linked_MCT"/>
</dbReference>
<sequence length="394" mass="40239">MTALICGSLVITLSMGVRQVSGLFLRPVTDDLNFSREIFGLAVGLQNLVWGLTQPVAGLLADRLGARWVVVGAGVCYALGLGLAAVAPDSVLFVIGLGVLAGLGQSGTTFAVILAVIGRLTPPAQRSRWLGVGSAAGSVGMFVMVPATSILLDLVGWRSAMLILVGLVAMMALLALGLDEAREPQAADTGTGRGAVAVALADRDYWLLNLGFASCGFQLAFVATYLPTMLTDGALSTALAAGVLACIGAFNIPGTYLAGAAGGRCRKTRLLAVLYLARGAAMAGFLALPLSSASALVFAALFGLLWTATVPLTSGLVADLWGRRDMGLLFGLAMVGHQLGAFAGAWTGGFVFDRTGSFMPVWLVAIGLSLTAALCHAGLREQARPCALQAGAAG</sequence>
<evidence type="ECO:0000256" key="1">
    <source>
        <dbReference type="ARBA" id="ARBA00004141"/>
    </source>
</evidence>
<dbReference type="Pfam" id="PF07690">
    <property type="entry name" value="MFS_1"/>
    <property type="match status" value="1"/>
</dbReference>
<feature type="transmembrane region" description="Helical" evidence="5">
    <location>
        <begin position="129"/>
        <end position="151"/>
    </location>
</feature>
<keyword evidence="3 5" id="KW-1133">Transmembrane helix</keyword>
<organism evidence="7 8">
    <name type="scientific">Vineibacter terrae</name>
    <dbReference type="NCBI Taxonomy" id="2586908"/>
    <lineage>
        <taxon>Bacteria</taxon>
        <taxon>Pseudomonadati</taxon>
        <taxon>Pseudomonadota</taxon>
        <taxon>Alphaproteobacteria</taxon>
        <taxon>Hyphomicrobiales</taxon>
        <taxon>Vineibacter</taxon>
    </lineage>
</organism>
<protein>
    <submittedName>
        <fullName evidence="7">MFS transporter</fullName>
    </submittedName>
</protein>
<dbReference type="OrthoDB" id="146345at2"/>
<evidence type="ECO:0000313" key="8">
    <source>
        <dbReference type="Proteomes" id="UP000321638"/>
    </source>
</evidence>
<feature type="transmembrane region" description="Helical" evidence="5">
    <location>
        <begin position="68"/>
        <end position="87"/>
    </location>
</feature>
<evidence type="ECO:0000256" key="4">
    <source>
        <dbReference type="ARBA" id="ARBA00023136"/>
    </source>
</evidence>
<gene>
    <name evidence="7" type="ORF">FHP25_00915</name>
</gene>
<name>A0A5C8PW29_9HYPH</name>
<accession>A0A5C8PW29</accession>
<feature type="transmembrane region" description="Helical" evidence="5">
    <location>
        <begin position="296"/>
        <end position="321"/>
    </location>
</feature>
<feature type="transmembrane region" description="Helical" evidence="5">
    <location>
        <begin position="157"/>
        <end position="178"/>
    </location>
</feature>
<dbReference type="AlphaFoldDB" id="A0A5C8PW29"/>
<keyword evidence="2 5" id="KW-0812">Transmembrane</keyword>
<dbReference type="InterPro" id="IPR005829">
    <property type="entry name" value="Sugar_transporter_CS"/>
</dbReference>
<evidence type="ECO:0000256" key="3">
    <source>
        <dbReference type="ARBA" id="ARBA00022989"/>
    </source>
</evidence>
<feature type="domain" description="Major facilitator superfamily (MFS) profile" evidence="6">
    <location>
        <begin position="1"/>
        <end position="384"/>
    </location>
</feature>
<feature type="transmembrane region" description="Helical" evidence="5">
    <location>
        <begin position="328"/>
        <end position="352"/>
    </location>
</feature>
<dbReference type="InterPro" id="IPR036259">
    <property type="entry name" value="MFS_trans_sf"/>
</dbReference>
<comment type="subcellular location">
    <subcellularLocation>
        <location evidence="1">Membrane</location>
        <topology evidence="1">Multi-pass membrane protein</topology>
    </subcellularLocation>
</comment>
<feature type="transmembrane region" description="Helical" evidence="5">
    <location>
        <begin position="238"/>
        <end position="258"/>
    </location>
</feature>
<dbReference type="GO" id="GO:0022857">
    <property type="term" value="F:transmembrane transporter activity"/>
    <property type="evidence" value="ECO:0007669"/>
    <property type="project" value="InterPro"/>
</dbReference>
<keyword evidence="4 5" id="KW-0472">Membrane</keyword>
<feature type="transmembrane region" description="Helical" evidence="5">
    <location>
        <begin position="206"/>
        <end position="226"/>
    </location>
</feature>
<dbReference type="PROSITE" id="PS00216">
    <property type="entry name" value="SUGAR_TRANSPORT_1"/>
    <property type="match status" value="1"/>
</dbReference>
<feature type="transmembrane region" description="Helical" evidence="5">
    <location>
        <begin position="358"/>
        <end position="379"/>
    </location>
</feature>
<feature type="transmembrane region" description="Helical" evidence="5">
    <location>
        <begin position="38"/>
        <end position="61"/>
    </location>
</feature>
<evidence type="ECO:0000256" key="5">
    <source>
        <dbReference type="SAM" id="Phobius"/>
    </source>
</evidence>
<keyword evidence="8" id="KW-1185">Reference proteome</keyword>
<dbReference type="SUPFAM" id="SSF103473">
    <property type="entry name" value="MFS general substrate transporter"/>
    <property type="match status" value="1"/>
</dbReference>
<comment type="caution">
    <text evidence="7">The sequence shown here is derived from an EMBL/GenBank/DDBJ whole genome shotgun (WGS) entry which is preliminary data.</text>
</comment>
<dbReference type="EMBL" id="VDUZ01000001">
    <property type="protein sequence ID" value="TXL82457.1"/>
    <property type="molecule type" value="Genomic_DNA"/>
</dbReference>
<evidence type="ECO:0000256" key="2">
    <source>
        <dbReference type="ARBA" id="ARBA00022692"/>
    </source>
</evidence>
<dbReference type="InterPro" id="IPR020846">
    <property type="entry name" value="MFS_dom"/>
</dbReference>
<feature type="transmembrane region" description="Helical" evidence="5">
    <location>
        <begin position="93"/>
        <end position="117"/>
    </location>
</feature>
<evidence type="ECO:0000313" key="7">
    <source>
        <dbReference type="EMBL" id="TXL82457.1"/>
    </source>
</evidence>
<dbReference type="PANTHER" id="PTHR11360:SF284">
    <property type="entry name" value="EG:103B4.3 PROTEIN-RELATED"/>
    <property type="match status" value="1"/>
</dbReference>
<reference evidence="7 8" key="1">
    <citation type="submission" date="2019-06" db="EMBL/GenBank/DDBJ databases">
        <title>New taxonomy in bacterial strain CC-CFT640, isolated from vineyard.</title>
        <authorList>
            <person name="Lin S.-Y."/>
            <person name="Tsai C.-F."/>
            <person name="Young C.-C."/>
        </authorList>
    </citation>
    <scope>NUCLEOTIDE SEQUENCE [LARGE SCALE GENOMIC DNA]</scope>
    <source>
        <strain evidence="7 8">CC-CFT640</strain>
    </source>
</reference>
<evidence type="ECO:0000259" key="6">
    <source>
        <dbReference type="PROSITE" id="PS50850"/>
    </source>
</evidence>
<dbReference type="InterPro" id="IPR011701">
    <property type="entry name" value="MFS"/>
</dbReference>